<keyword evidence="7" id="KW-1015">Disulfide bond</keyword>
<organism evidence="9 10">
    <name type="scientific">Lachancea quebecensis</name>
    <dbReference type="NCBI Taxonomy" id="1654605"/>
    <lineage>
        <taxon>Eukaryota</taxon>
        <taxon>Fungi</taxon>
        <taxon>Dikarya</taxon>
        <taxon>Ascomycota</taxon>
        <taxon>Saccharomycotina</taxon>
        <taxon>Saccharomycetes</taxon>
        <taxon>Saccharomycetales</taxon>
        <taxon>Saccharomycetaceae</taxon>
        <taxon>Lachancea</taxon>
    </lineage>
</organism>
<dbReference type="InterPro" id="IPR029033">
    <property type="entry name" value="His_PPase_superfam"/>
</dbReference>
<dbReference type="GO" id="GO:0009277">
    <property type="term" value="C:fungal-type cell wall"/>
    <property type="evidence" value="ECO:0007669"/>
    <property type="project" value="TreeGrafter"/>
</dbReference>
<dbReference type="AlphaFoldDB" id="A0A0P1KY74"/>
<evidence type="ECO:0000313" key="10">
    <source>
        <dbReference type="Proteomes" id="UP000236544"/>
    </source>
</evidence>
<evidence type="ECO:0000256" key="5">
    <source>
        <dbReference type="ARBA" id="ARBA00023180"/>
    </source>
</evidence>
<evidence type="ECO:0000256" key="7">
    <source>
        <dbReference type="PIRSR" id="PIRSR000894-2"/>
    </source>
</evidence>
<dbReference type="PROSITE" id="PS00778">
    <property type="entry name" value="HIS_ACID_PHOSPHAT_2"/>
    <property type="match status" value="1"/>
</dbReference>
<feature type="disulfide bond" evidence="7">
    <location>
        <begin position="66"/>
        <end position="390"/>
    </location>
</feature>
<dbReference type="OrthoDB" id="6509975at2759"/>
<feature type="disulfide bond" evidence="7">
    <location>
        <begin position="410"/>
        <end position="418"/>
    </location>
</feature>
<feature type="chain" id="PRO_5006066596" description="acid phosphatase" evidence="8">
    <location>
        <begin position="17"/>
        <end position="469"/>
    </location>
</feature>
<dbReference type="CDD" id="cd07061">
    <property type="entry name" value="HP_HAP_like"/>
    <property type="match status" value="1"/>
</dbReference>
<evidence type="ECO:0000256" key="3">
    <source>
        <dbReference type="ARBA" id="ARBA00012646"/>
    </source>
</evidence>
<keyword evidence="4" id="KW-0378">Hydrolase</keyword>
<reference evidence="10" key="1">
    <citation type="submission" date="2015-10" db="EMBL/GenBank/DDBJ databases">
        <authorList>
            <person name="Devillers H."/>
        </authorList>
    </citation>
    <scope>NUCLEOTIDE SEQUENCE [LARGE SCALE GENOMIC DNA]</scope>
</reference>
<comment type="catalytic activity">
    <reaction evidence="1">
        <text>a phosphate monoester + H2O = an alcohol + phosphate</text>
        <dbReference type="Rhea" id="RHEA:15017"/>
        <dbReference type="ChEBI" id="CHEBI:15377"/>
        <dbReference type="ChEBI" id="CHEBI:30879"/>
        <dbReference type="ChEBI" id="CHEBI:43474"/>
        <dbReference type="ChEBI" id="CHEBI:67140"/>
        <dbReference type="EC" id="3.1.3.2"/>
    </reaction>
</comment>
<dbReference type="EMBL" id="LN890562">
    <property type="protein sequence ID" value="CUS25206.1"/>
    <property type="molecule type" value="Genomic_DNA"/>
</dbReference>
<evidence type="ECO:0000256" key="1">
    <source>
        <dbReference type="ARBA" id="ARBA00000032"/>
    </source>
</evidence>
<sequence>MISQALVLLTASLVEAAPAVKQSKSSNADISKIGTQEKLFPFLAGSGPHYDYPLNYGIPREIPEQCKLQQVQLFARHGERYPTQNKGKAIAFTYDKLSKFNGTFTGALEFLNEDYEFFVQDSANYEELTTWDNILDPINPYVGELDAQKHARQFLFQYGELLESQASFPIFTSNSKRVHDTARFFARALGDRYNISLQIIDEDPSMGANTLTPIESCTVYNESERADTMSEYSDAYLVNLAKRLNTENKGLNLTKSDALNLFSWCAFEVNVKGYSNICDVFTADELLYFSYYDDLTSYYEDGPGNSLGSTVGGVNFNASVELLKQHEELDNKVWLSFTHDTNIVNYLSAIGLFDDGNELPTDHVPIQNHVYHKSWQVPQGARVYTQLYQCGNSSYVRYVVNDVAIPIESCQSGPGFSCELNEFMDYAATRLENYNYVENCKISSSSNQTSLTFYWDYSQKTYNASLIHS</sequence>
<proteinExistence type="inferred from homology"/>
<protein>
    <recommendedName>
        <fullName evidence="3">acid phosphatase</fullName>
        <ecNumber evidence="3">3.1.3.2</ecNumber>
    </recommendedName>
</protein>
<dbReference type="InterPro" id="IPR033379">
    <property type="entry name" value="Acid_Pase_AS"/>
</dbReference>
<dbReference type="PANTHER" id="PTHR20963:SF18">
    <property type="entry name" value="ACID PHOSPHATASE PHO11-RELATED"/>
    <property type="match status" value="1"/>
</dbReference>
<dbReference type="Pfam" id="PF00328">
    <property type="entry name" value="His_Phos_2"/>
    <property type="match status" value="1"/>
</dbReference>
<name>A0A0P1KY74_9SACH</name>
<dbReference type="GO" id="GO:0003993">
    <property type="term" value="F:acid phosphatase activity"/>
    <property type="evidence" value="ECO:0007669"/>
    <property type="project" value="UniProtKB-EC"/>
</dbReference>
<comment type="similarity">
    <text evidence="2">Belongs to the histidine acid phosphatase family.</text>
</comment>
<evidence type="ECO:0000256" key="2">
    <source>
        <dbReference type="ARBA" id="ARBA00005375"/>
    </source>
</evidence>
<dbReference type="PANTHER" id="PTHR20963">
    <property type="entry name" value="MULTIPLE INOSITOL POLYPHOSPHATE PHOSPHATASE-RELATED"/>
    <property type="match status" value="1"/>
</dbReference>
<gene>
    <name evidence="9" type="ORF">LAQU0_S35e00188g</name>
</gene>
<dbReference type="PIRSF" id="PIRSF000894">
    <property type="entry name" value="Acid_phosphatase"/>
    <property type="match status" value="1"/>
</dbReference>
<accession>A0A0P1KY74</accession>
<feature type="active site" description="Proton donor" evidence="6">
    <location>
        <position position="340"/>
    </location>
</feature>
<dbReference type="SUPFAM" id="SSF53254">
    <property type="entry name" value="Phosphoglycerate mutase-like"/>
    <property type="match status" value="1"/>
</dbReference>
<evidence type="ECO:0000313" key="9">
    <source>
        <dbReference type="EMBL" id="CUS25206.1"/>
    </source>
</evidence>
<dbReference type="InterPro" id="IPR000560">
    <property type="entry name" value="His_Pase_clade-2"/>
</dbReference>
<feature type="active site" description="Nucleophile" evidence="6">
    <location>
        <position position="77"/>
    </location>
</feature>
<evidence type="ECO:0000256" key="4">
    <source>
        <dbReference type="ARBA" id="ARBA00022801"/>
    </source>
</evidence>
<dbReference type="Proteomes" id="UP000236544">
    <property type="component" value="Unassembled WGS sequence"/>
</dbReference>
<dbReference type="EC" id="3.1.3.2" evidence="3"/>
<dbReference type="Gene3D" id="3.40.50.1240">
    <property type="entry name" value="Phosphoglycerate mutase-like"/>
    <property type="match status" value="1"/>
</dbReference>
<feature type="signal peptide" evidence="8">
    <location>
        <begin position="1"/>
        <end position="16"/>
    </location>
</feature>
<evidence type="ECO:0000256" key="8">
    <source>
        <dbReference type="SAM" id="SignalP"/>
    </source>
</evidence>
<dbReference type="InterPro" id="IPR016274">
    <property type="entry name" value="Histidine_acid_Pase_euk"/>
</dbReference>
<keyword evidence="5" id="KW-0325">Glycoprotein</keyword>
<keyword evidence="8" id="KW-0732">Signal</keyword>
<keyword evidence="10" id="KW-1185">Reference proteome</keyword>
<feature type="disulfide bond" evidence="7">
    <location>
        <begin position="265"/>
        <end position="278"/>
    </location>
</feature>
<evidence type="ECO:0000256" key="6">
    <source>
        <dbReference type="PIRSR" id="PIRSR000894-1"/>
    </source>
</evidence>